<dbReference type="EMBL" id="CADCWN010000149">
    <property type="protein sequence ID" value="CAA9570205.1"/>
    <property type="molecule type" value="Genomic_DNA"/>
</dbReference>
<reference evidence="2" key="1">
    <citation type="submission" date="2020-02" db="EMBL/GenBank/DDBJ databases">
        <authorList>
            <person name="Meier V. D."/>
        </authorList>
    </citation>
    <scope>NUCLEOTIDE SEQUENCE</scope>
    <source>
        <strain evidence="2">AVDCRST_MAG18</strain>
    </source>
</reference>
<sequence length="58" mass="6080">MRSVKTRPGRLPSRIAPIAGQTKAPSRTGARGDHAVPPCFRYSVTNRGATSAAGVCSR</sequence>
<proteinExistence type="predicted"/>
<dbReference type="AlphaFoldDB" id="A0A6J4V696"/>
<name>A0A6J4V696_9BACT</name>
<evidence type="ECO:0000256" key="1">
    <source>
        <dbReference type="SAM" id="MobiDB-lite"/>
    </source>
</evidence>
<accession>A0A6J4V696</accession>
<feature type="region of interest" description="Disordered" evidence="1">
    <location>
        <begin position="1"/>
        <end position="36"/>
    </location>
</feature>
<gene>
    <name evidence="2" type="ORF">AVDCRST_MAG18-1891</name>
</gene>
<protein>
    <submittedName>
        <fullName evidence="2">Uncharacterized protein</fullName>
    </submittedName>
</protein>
<evidence type="ECO:0000313" key="2">
    <source>
        <dbReference type="EMBL" id="CAA9570205.1"/>
    </source>
</evidence>
<organism evidence="2">
    <name type="scientific">uncultured Thermomicrobiales bacterium</name>
    <dbReference type="NCBI Taxonomy" id="1645740"/>
    <lineage>
        <taxon>Bacteria</taxon>
        <taxon>Pseudomonadati</taxon>
        <taxon>Thermomicrobiota</taxon>
        <taxon>Thermomicrobia</taxon>
        <taxon>Thermomicrobiales</taxon>
        <taxon>environmental samples</taxon>
    </lineage>
</organism>